<dbReference type="PANTHER" id="PTHR47585:SF1">
    <property type="entry name" value="DUF1446 DOMAIN-CONTAINING PROTEIN"/>
    <property type="match status" value="1"/>
</dbReference>
<accession>A0ABV9FSM2</accession>
<feature type="domain" description="Acyclic terpene utilisation N-terminal" evidence="1">
    <location>
        <begin position="5"/>
        <end position="420"/>
    </location>
</feature>
<proteinExistence type="predicted"/>
<evidence type="ECO:0000313" key="3">
    <source>
        <dbReference type="EMBL" id="MFC4605031.1"/>
    </source>
</evidence>
<dbReference type="EMBL" id="JBHSFO010000009">
    <property type="protein sequence ID" value="MFC4605031.1"/>
    <property type="molecule type" value="Genomic_DNA"/>
</dbReference>
<dbReference type="PANTHER" id="PTHR47585">
    <property type="match status" value="1"/>
</dbReference>
<feature type="domain" description="AtuA-like ferredoxin-fold" evidence="2">
    <location>
        <begin position="460"/>
        <end position="555"/>
    </location>
</feature>
<evidence type="ECO:0000259" key="2">
    <source>
        <dbReference type="Pfam" id="PF23544"/>
    </source>
</evidence>
<comment type="caution">
    <text evidence="3">The sequence shown here is derived from an EMBL/GenBank/DDBJ whole genome shotgun (WGS) entry which is preliminary data.</text>
</comment>
<dbReference type="Proteomes" id="UP001595914">
    <property type="component" value="Unassembled WGS sequence"/>
</dbReference>
<gene>
    <name evidence="3" type="ORF">ACFO6S_15130</name>
</gene>
<evidence type="ECO:0000313" key="4">
    <source>
        <dbReference type="Proteomes" id="UP001595914"/>
    </source>
</evidence>
<reference evidence="4" key="1">
    <citation type="journal article" date="2019" name="Int. J. Syst. Evol. Microbiol.">
        <title>The Global Catalogue of Microorganisms (GCM) 10K type strain sequencing project: providing services to taxonomists for standard genome sequencing and annotation.</title>
        <authorList>
            <consortium name="The Broad Institute Genomics Platform"/>
            <consortium name="The Broad Institute Genome Sequencing Center for Infectious Disease"/>
            <person name="Wu L."/>
            <person name="Ma J."/>
        </authorList>
    </citation>
    <scope>NUCLEOTIDE SEQUENCE [LARGE SCALE GENOMIC DNA]</scope>
    <source>
        <strain evidence="4">CCUG 54520</strain>
    </source>
</reference>
<dbReference type="InterPro" id="IPR056362">
    <property type="entry name" value="AtuA-like_ferredoxin_dom"/>
</dbReference>
<keyword evidence="4" id="KW-1185">Reference proteome</keyword>
<organism evidence="3 4">
    <name type="scientific">Rhodococcus kronopolitis</name>
    <dbReference type="NCBI Taxonomy" id="1460226"/>
    <lineage>
        <taxon>Bacteria</taxon>
        <taxon>Bacillati</taxon>
        <taxon>Actinomycetota</taxon>
        <taxon>Actinomycetes</taxon>
        <taxon>Mycobacteriales</taxon>
        <taxon>Nocardiaceae</taxon>
        <taxon>Rhodococcus</taxon>
    </lineage>
</organism>
<protein>
    <submittedName>
        <fullName evidence="3">Acyclic terpene utilization AtuA family protein</fullName>
    </submittedName>
</protein>
<dbReference type="RefSeq" id="WP_378418318.1">
    <property type="nucleotide sequence ID" value="NZ_JBHSFO010000009.1"/>
</dbReference>
<evidence type="ECO:0000259" key="1">
    <source>
        <dbReference type="Pfam" id="PF07287"/>
    </source>
</evidence>
<dbReference type="InterPro" id="IPR010839">
    <property type="entry name" value="AtuA_N"/>
</dbReference>
<dbReference type="Pfam" id="PF23544">
    <property type="entry name" value="AtuA_ferredoxin"/>
    <property type="match status" value="1"/>
</dbReference>
<name>A0ABV9FSM2_9NOCA</name>
<dbReference type="Pfam" id="PF07287">
    <property type="entry name" value="AtuA"/>
    <property type="match status" value="1"/>
</dbReference>
<sequence>MSNPVRIGNCSGFYGDRASAMREMLEGGELDYLTGDYLAELTMLILGRDRMKDPTLGYAKTFLRQVEDTLGLALDKGVKIVANAGGLNPAGLADALRQVNDKLGLKARIAHVEGDDLIARAAELGLGAPLTANAYLGAWGIVECLAADADVVVTGRVTDASVIVGPAAHHFGWCRDDFDQLAGAVAAGHVIECSTQATGGNYAFFTEVANLDRPGFPIAEIHADGSSVITKHDGTGGEVGVGTVTAQLLYEITGGRYAGPDVTTRIDTATLTQQGPDRVLISGVKGEAPPPQLKVSLNTLAGFRNEATFLLTGLDIEAKADLARRQLEAWLTGRPAELEWTLARTDHPDADTEETATALLRCVVRDPDPKVIGRPFSSVAVEMALASYPGFALTAPPSNGQPYGVFTPGYVDAGQVPHVAVLPDGTRVAVAPSELTRELAAVADPELPQPLPPQPTTRLALGRVAGARSGDKGGNANVGVWVRTDEQWRWLAHALTVDELKRLLPETQNLTVTRHLLPKLRAVNFVIEGILGQGVASQARFDPQAKGLGEWLRSRHLEIPNSLLPDEEQDGSRQ</sequence>